<dbReference type="InterPro" id="IPR027417">
    <property type="entry name" value="P-loop_NTPase"/>
</dbReference>
<gene>
    <name evidence="2" type="ORF">H8S55_05535</name>
</gene>
<dbReference type="Gene3D" id="3.30.980.10">
    <property type="entry name" value="Threonyl-trna Synthetase, Chain A, domain 2"/>
    <property type="match status" value="1"/>
</dbReference>
<dbReference type="GO" id="GO:0005524">
    <property type="term" value="F:ATP binding"/>
    <property type="evidence" value="ECO:0007669"/>
    <property type="project" value="InterPro"/>
</dbReference>
<dbReference type="InterPro" id="IPR018163">
    <property type="entry name" value="Thr/Ala-tRNA-synth_IIc_edit"/>
</dbReference>
<sequence length="551" mass="62804">MFRVTMGQTTRDYPAGTTFQTIADQVQGDYPHDVLLVNRNGKLCELHKKLDRDCALTMVTAADRPGMQTYERTALLLLLKAFYDTVGRDKIRRVRVEYSLSHALFLRAMGDFTLDKDLLERVEARMRVLAAEKMPIVKQSMSTDDGVERLRAMGMEDKARLLSYRISSRVNLYTMGDFTDYFYGYMAPNAGYVKCFALEPFEDGFVLRLPSQSDPEHLGEFQPSIKVFRAMHDMARRTATMHIDNVGEINDMISAGLSTQLILGQEALMEKQIGDIAQEIAQRRDVRFVMIAGPSSSGKTTFSHRLSTQLMACGLTPHPIATDNYFKNRVLAPRDADGQYDFECLEAMDVERFNTDMGRLLRGETIDLPTYNFKKGEREYNGEQLTLGEHDVLVIEGIHCLNDRFASALPRESMFKIYISCLTTLNVDDHNRIPTTDARLLRRIERDARTRGYSAQATIRMWPSVRRGEERNIFPYQDSADAVFNSALIYETALLKTYVEPLLFSVPRDSREYVEAKRLLKFLSYSLPIPADDVPKTSLVREFIGGGCYQV</sequence>
<dbReference type="SUPFAM" id="SSF55186">
    <property type="entry name" value="ThrRS/AlaRS common domain"/>
    <property type="match status" value="1"/>
</dbReference>
<evidence type="ECO:0000313" key="3">
    <source>
        <dbReference type="Proteomes" id="UP000602260"/>
    </source>
</evidence>
<dbReference type="InterPro" id="IPR006083">
    <property type="entry name" value="PRK/URK"/>
</dbReference>
<dbReference type="Gene3D" id="3.10.20.30">
    <property type="match status" value="1"/>
</dbReference>
<name>A0A8J6J403_9FIRM</name>
<keyword evidence="3" id="KW-1185">Reference proteome</keyword>
<dbReference type="AlphaFoldDB" id="A0A8J6J403"/>
<dbReference type="Gene3D" id="3.40.50.300">
    <property type="entry name" value="P-loop containing nucleotide triphosphate hydrolases"/>
    <property type="match status" value="1"/>
</dbReference>
<dbReference type="SUPFAM" id="SSF52540">
    <property type="entry name" value="P-loop containing nucleoside triphosphate hydrolases"/>
    <property type="match status" value="1"/>
</dbReference>
<feature type="domain" description="Phosphoribulokinase/uridine kinase" evidence="1">
    <location>
        <begin position="289"/>
        <end position="486"/>
    </location>
</feature>
<proteinExistence type="predicted"/>
<reference evidence="2" key="1">
    <citation type="submission" date="2020-08" db="EMBL/GenBank/DDBJ databases">
        <title>Genome public.</title>
        <authorList>
            <person name="Liu C."/>
            <person name="Sun Q."/>
        </authorList>
    </citation>
    <scope>NUCLEOTIDE SEQUENCE</scope>
    <source>
        <strain evidence="2">BX5</strain>
    </source>
</reference>
<keyword evidence="2" id="KW-0808">Transferase</keyword>
<comment type="caution">
    <text evidence="2">The sequence shown here is derived from an EMBL/GenBank/DDBJ whole genome shotgun (WGS) entry which is preliminary data.</text>
</comment>
<protein>
    <submittedName>
        <fullName evidence="2">Nucleoside kinase</fullName>
    </submittedName>
</protein>
<dbReference type="Proteomes" id="UP000602260">
    <property type="component" value="Unassembled WGS sequence"/>
</dbReference>
<dbReference type="InterPro" id="IPR012675">
    <property type="entry name" value="Beta-grasp_dom_sf"/>
</dbReference>
<evidence type="ECO:0000259" key="1">
    <source>
        <dbReference type="Pfam" id="PF00485"/>
    </source>
</evidence>
<dbReference type="Pfam" id="PF00485">
    <property type="entry name" value="PRK"/>
    <property type="match status" value="1"/>
</dbReference>
<evidence type="ECO:0000313" key="2">
    <source>
        <dbReference type="EMBL" id="MBC5716786.1"/>
    </source>
</evidence>
<dbReference type="EMBL" id="JACOPN010000003">
    <property type="protein sequence ID" value="MBC5716786.1"/>
    <property type="molecule type" value="Genomic_DNA"/>
</dbReference>
<organism evidence="2 3">
    <name type="scientific">Flintibacter faecis</name>
    <dbReference type="NCBI Taxonomy" id="2763047"/>
    <lineage>
        <taxon>Bacteria</taxon>
        <taxon>Bacillati</taxon>
        <taxon>Bacillota</taxon>
        <taxon>Clostridia</taxon>
        <taxon>Eubacteriales</taxon>
        <taxon>Flintibacter</taxon>
    </lineage>
</organism>
<accession>A0A8J6J403</accession>
<dbReference type="GO" id="GO:0016301">
    <property type="term" value="F:kinase activity"/>
    <property type="evidence" value="ECO:0007669"/>
    <property type="project" value="UniProtKB-KW"/>
</dbReference>
<dbReference type="CDD" id="cd02028">
    <property type="entry name" value="UMPK_like"/>
    <property type="match status" value="1"/>
</dbReference>
<keyword evidence="2" id="KW-0418">Kinase</keyword>
<dbReference type="PANTHER" id="PTHR10285">
    <property type="entry name" value="URIDINE KINASE"/>
    <property type="match status" value="1"/>
</dbReference>